<feature type="transmembrane region" description="Helical" evidence="1">
    <location>
        <begin position="190"/>
        <end position="212"/>
    </location>
</feature>
<reference evidence="2" key="1">
    <citation type="submission" date="2021-10" db="EMBL/GenBank/DDBJ databases">
        <title>Streptomyces nigrumlapis sp.nov.,an antimicrobial producing actinobacterium isolated from Black Gobi rocks.</title>
        <authorList>
            <person name="Wen Y."/>
            <person name="Zhang W."/>
            <person name="Liu X.G."/>
        </authorList>
    </citation>
    <scope>NUCLEOTIDE SEQUENCE</scope>
    <source>
        <strain evidence="2">ST13-2-2</strain>
    </source>
</reference>
<dbReference type="RefSeq" id="WP_248866919.1">
    <property type="nucleotide sequence ID" value="NZ_CP086322.1"/>
</dbReference>
<sequence length="244" mass="25003">MQGTGVRPGARPGASSAVQLRAARAALFTALCATLSGASHVLLSGTPLPPVTVAAVCATVFTAAYTLAGRERGYWRIAALLLPLELAADTVFTAWQHTCYGAAGGPVTGPLRSLGVDLLCRGGELGTPLARGTAHALQTMGEAHPGGPVPPVMPATAPWLLLAAHLAVGLLAAAWLHRGDAALDALLRAAAARAFRPLLLAVAVAAAAPPWLRRGIRPPHPVPPARPLPLLAHWVLRRGPPAHP</sequence>
<evidence type="ECO:0008006" key="4">
    <source>
        <dbReference type="Google" id="ProtNLM"/>
    </source>
</evidence>
<dbReference type="Proteomes" id="UP000830115">
    <property type="component" value="Chromosome"/>
</dbReference>
<keyword evidence="1" id="KW-0472">Membrane</keyword>
<proteinExistence type="predicted"/>
<name>A0ABY4ME71_9ACTN</name>
<protein>
    <recommendedName>
        <fullName evidence="4">Integral membrane protein</fullName>
    </recommendedName>
</protein>
<keyword evidence="1" id="KW-1133">Transmembrane helix</keyword>
<feature type="transmembrane region" description="Helical" evidence="1">
    <location>
        <begin position="48"/>
        <end position="68"/>
    </location>
</feature>
<dbReference type="EMBL" id="CP086322">
    <property type="protein sequence ID" value="UQA96012.1"/>
    <property type="molecule type" value="Genomic_DNA"/>
</dbReference>
<accession>A0ABY4ME71</accession>
<evidence type="ECO:0000313" key="2">
    <source>
        <dbReference type="EMBL" id="UQA96012.1"/>
    </source>
</evidence>
<keyword evidence="3" id="KW-1185">Reference proteome</keyword>
<gene>
    <name evidence="2" type="ORF">K9S39_32750</name>
</gene>
<feature type="transmembrane region" description="Helical" evidence="1">
    <location>
        <begin position="21"/>
        <end position="42"/>
    </location>
</feature>
<keyword evidence="1" id="KW-0812">Transmembrane</keyword>
<evidence type="ECO:0000256" key="1">
    <source>
        <dbReference type="SAM" id="Phobius"/>
    </source>
</evidence>
<organism evidence="2 3">
    <name type="scientific">Streptomyces halobius</name>
    <dbReference type="NCBI Taxonomy" id="2879846"/>
    <lineage>
        <taxon>Bacteria</taxon>
        <taxon>Bacillati</taxon>
        <taxon>Actinomycetota</taxon>
        <taxon>Actinomycetes</taxon>
        <taxon>Kitasatosporales</taxon>
        <taxon>Streptomycetaceae</taxon>
        <taxon>Streptomyces</taxon>
    </lineage>
</organism>
<feature type="transmembrane region" description="Helical" evidence="1">
    <location>
        <begin position="159"/>
        <end position="178"/>
    </location>
</feature>
<evidence type="ECO:0000313" key="3">
    <source>
        <dbReference type="Proteomes" id="UP000830115"/>
    </source>
</evidence>